<dbReference type="Pfam" id="PF13377">
    <property type="entry name" value="Peripla_BP_3"/>
    <property type="match status" value="1"/>
</dbReference>
<feature type="domain" description="HTH lacI-type" evidence="5">
    <location>
        <begin position="35"/>
        <end position="89"/>
    </location>
</feature>
<keyword evidence="2 6" id="KW-0238">DNA-binding</keyword>
<dbReference type="GO" id="GO:0003677">
    <property type="term" value="F:DNA binding"/>
    <property type="evidence" value="ECO:0007669"/>
    <property type="project" value="UniProtKB-KW"/>
</dbReference>
<dbReference type="EMBL" id="JAUSXK010000001">
    <property type="protein sequence ID" value="MDQ0642894.1"/>
    <property type="molecule type" value="Genomic_DNA"/>
</dbReference>
<sequence length="371" mass="38544">MRAMVRGGTSVRGARRTLVGVSESSSEPVRPGRAVGVRDVAALAGVSRQTVSRVLNDHPDVAPETKARVVQAMHELGYRMNNAARALGTRRSRTLGVLASDALQYGPSRSIAAIEIAARAAGYWVSAAFADAGDDESVISAVEHLIAQGVEGIVVVAPHARTLRALDTLRVGVPVLTLHSAGRGPRGLSVDQGAGARLAVAALADTGHIRIAHLAGPADWLEAESRAEGYATELAHRGLEPALMLIGDWTARSGYEATGAVLAAGVTAVFAANDQMALGLLGGLHEAGVAVPEAISVVGFDDVPDAAFYWPQLTTVRQDFEELARRAVASLIGEADAAASGLAPVAPVLVPRRSVAPPPRRPESRPRRPAS</sequence>
<keyword evidence="3" id="KW-0804">Transcription</keyword>
<protein>
    <submittedName>
        <fullName evidence="6">DNA-binding LacI/PurR family transcriptional regulator</fullName>
    </submittedName>
</protein>
<dbReference type="InterPro" id="IPR010982">
    <property type="entry name" value="Lambda_DNA-bd_dom_sf"/>
</dbReference>
<name>A0ABU0P8A6_9MICO</name>
<dbReference type="SUPFAM" id="SSF47413">
    <property type="entry name" value="lambda repressor-like DNA-binding domains"/>
    <property type="match status" value="1"/>
</dbReference>
<dbReference type="PANTHER" id="PTHR30146:SF109">
    <property type="entry name" value="HTH-TYPE TRANSCRIPTIONAL REGULATOR GALS"/>
    <property type="match status" value="1"/>
</dbReference>
<dbReference type="Gene3D" id="1.10.260.40">
    <property type="entry name" value="lambda repressor-like DNA-binding domains"/>
    <property type="match status" value="1"/>
</dbReference>
<evidence type="ECO:0000313" key="7">
    <source>
        <dbReference type="Proteomes" id="UP001239085"/>
    </source>
</evidence>
<dbReference type="Pfam" id="PF00356">
    <property type="entry name" value="LacI"/>
    <property type="match status" value="1"/>
</dbReference>
<dbReference type="Gene3D" id="3.40.50.2300">
    <property type="match status" value="2"/>
</dbReference>
<dbReference type="Proteomes" id="UP001239085">
    <property type="component" value="Unassembled WGS sequence"/>
</dbReference>
<dbReference type="PROSITE" id="PS50932">
    <property type="entry name" value="HTH_LACI_2"/>
    <property type="match status" value="1"/>
</dbReference>
<gene>
    <name evidence="6" type="ORF">QFZ46_001054</name>
</gene>
<evidence type="ECO:0000256" key="2">
    <source>
        <dbReference type="ARBA" id="ARBA00023125"/>
    </source>
</evidence>
<feature type="region of interest" description="Disordered" evidence="4">
    <location>
        <begin position="352"/>
        <end position="371"/>
    </location>
</feature>
<dbReference type="PROSITE" id="PS00356">
    <property type="entry name" value="HTH_LACI_1"/>
    <property type="match status" value="1"/>
</dbReference>
<evidence type="ECO:0000256" key="4">
    <source>
        <dbReference type="SAM" id="MobiDB-lite"/>
    </source>
</evidence>
<evidence type="ECO:0000259" key="5">
    <source>
        <dbReference type="PROSITE" id="PS50932"/>
    </source>
</evidence>
<dbReference type="InterPro" id="IPR046335">
    <property type="entry name" value="LacI/GalR-like_sensor"/>
</dbReference>
<keyword evidence="1" id="KW-0805">Transcription regulation</keyword>
<comment type="caution">
    <text evidence="6">The sequence shown here is derived from an EMBL/GenBank/DDBJ whole genome shotgun (WGS) entry which is preliminary data.</text>
</comment>
<dbReference type="CDD" id="cd01574">
    <property type="entry name" value="PBP1_LacI"/>
    <property type="match status" value="1"/>
</dbReference>
<dbReference type="SUPFAM" id="SSF53822">
    <property type="entry name" value="Periplasmic binding protein-like I"/>
    <property type="match status" value="1"/>
</dbReference>
<feature type="compositionally biased region" description="Basic and acidic residues" evidence="4">
    <location>
        <begin position="360"/>
        <end position="371"/>
    </location>
</feature>
<dbReference type="InterPro" id="IPR000843">
    <property type="entry name" value="HTH_LacI"/>
</dbReference>
<evidence type="ECO:0000313" key="6">
    <source>
        <dbReference type="EMBL" id="MDQ0642894.1"/>
    </source>
</evidence>
<dbReference type="PANTHER" id="PTHR30146">
    <property type="entry name" value="LACI-RELATED TRANSCRIPTIONAL REPRESSOR"/>
    <property type="match status" value="1"/>
</dbReference>
<keyword evidence="7" id="KW-1185">Reference proteome</keyword>
<reference evidence="6 7" key="1">
    <citation type="submission" date="2023-07" db="EMBL/GenBank/DDBJ databases">
        <title>Comparative genomics of wheat-associated soil bacteria to identify genetic determinants of phenazine resistance.</title>
        <authorList>
            <person name="Mouncey N."/>
        </authorList>
    </citation>
    <scope>NUCLEOTIDE SEQUENCE [LARGE SCALE GENOMIC DNA]</scope>
    <source>
        <strain evidence="6 7">W2I7</strain>
    </source>
</reference>
<accession>A0ABU0P8A6</accession>
<organism evidence="6 7">
    <name type="scientific">Microbacterium murale</name>
    <dbReference type="NCBI Taxonomy" id="1081040"/>
    <lineage>
        <taxon>Bacteria</taxon>
        <taxon>Bacillati</taxon>
        <taxon>Actinomycetota</taxon>
        <taxon>Actinomycetes</taxon>
        <taxon>Micrococcales</taxon>
        <taxon>Microbacteriaceae</taxon>
        <taxon>Microbacterium</taxon>
    </lineage>
</organism>
<dbReference type="InterPro" id="IPR028082">
    <property type="entry name" value="Peripla_BP_I"/>
</dbReference>
<dbReference type="CDD" id="cd01392">
    <property type="entry name" value="HTH_LacI"/>
    <property type="match status" value="1"/>
</dbReference>
<evidence type="ECO:0000256" key="1">
    <source>
        <dbReference type="ARBA" id="ARBA00023015"/>
    </source>
</evidence>
<proteinExistence type="predicted"/>
<evidence type="ECO:0000256" key="3">
    <source>
        <dbReference type="ARBA" id="ARBA00023163"/>
    </source>
</evidence>
<dbReference type="SMART" id="SM00354">
    <property type="entry name" value="HTH_LACI"/>
    <property type="match status" value="1"/>
</dbReference>